<dbReference type="Pfam" id="PF01979">
    <property type="entry name" value="Amidohydro_1"/>
    <property type="match status" value="1"/>
</dbReference>
<evidence type="ECO:0000256" key="2">
    <source>
        <dbReference type="ARBA" id="ARBA00022723"/>
    </source>
</evidence>
<dbReference type="RefSeq" id="WP_115218075.1">
    <property type="nucleotide sequence ID" value="NZ_UHIA01000004.1"/>
</dbReference>
<organism evidence="10 11">
    <name type="scientific">Suttonella indologenes</name>
    <dbReference type="NCBI Taxonomy" id="13276"/>
    <lineage>
        <taxon>Bacteria</taxon>
        <taxon>Pseudomonadati</taxon>
        <taxon>Pseudomonadota</taxon>
        <taxon>Gammaproteobacteria</taxon>
        <taxon>Cardiobacteriales</taxon>
        <taxon>Cardiobacteriaceae</taxon>
        <taxon>Suttonella</taxon>
    </lineage>
</organism>
<dbReference type="GO" id="GO:0046872">
    <property type="term" value="F:metal ion binding"/>
    <property type="evidence" value="ECO:0007669"/>
    <property type="project" value="UniProtKB-KW"/>
</dbReference>
<protein>
    <submittedName>
        <fullName evidence="10">N-acetylglucosamine-6-phosphate deacetylase</fullName>
        <ecNumber evidence="10">3.5.1.25</ecNumber>
    </submittedName>
</protein>
<dbReference type="GO" id="GO:0006046">
    <property type="term" value="P:N-acetylglucosamine catabolic process"/>
    <property type="evidence" value="ECO:0007669"/>
    <property type="project" value="TreeGrafter"/>
</dbReference>
<evidence type="ECO:0000259" key="9">
    <source>
        <dbReference type="Pfam" id="PF01979"/>
    </source>
</evidence>
<comment type="similarity">
    <text evidence="1 5">Belongs to the metallo-dependent hydrolases superfamily. NagA family.</text>
</comment>
<keyword evidence="4 5" id="KW-0119">Carbohydrate metabolism</keyword>
<evidence type="ECO:0000256" key="1">
    <source>
        <dbReference type="ARBA" id="ARBA00010716"/>
    </source>
</evidence>
<dbReference type="PIRSF" id="PIRSF038994">
    <property type="entry name" value="NagA"/>
    <property type="match status" value="1"/>
</dbReference>
<dbReference type="InterPro" id="IPR003764">
    <property type="entry name" value="GlcNAc_6-P_deAcase"/>
</dbReference>
<feature type="binding site" evidence="8">
    <location>
        <position position="195"/>
    </location>
    <ligand>
        <name>Zn(2+)</name>
        <dbReference type="ChEBI" id="CHEBI:29105"/>
    </ligand>
</feature>
<evidence type="ECO:0000313" key="11">
    <source>
        <dbReference type="Proteomes" id="UP000254575"/>
    </source>
</evidence>
<evidence type="ECO:0000256" key="6">
    <source>
        <dbReference type="PIRSR" id="PIRSR038994-1"/>
    </source>
</evidence>
<feature type="active site" description="Proton donor/acceptor" evidence="6">
    <location>
        <position position="273"/>
    </location>
</feature>
<dbReference type="Gene3D" id="3.20.20.140">
    <property type="entry name" value="Metal-dependent hydrolases"/>
    <property type="match status" value="1"/>
</dbReference>
<dbReference type="EMBL" id="UHIA01000004">
    <property type="protein sequence ID" value="SUO95919.1"/>
    <property type="molecule type" value="Genomic_DNA"/>
</dbReference>
<evidence type="ECO:0000256" key="7">
    <source>
        <dbReference type="PIRSR" id="PIRSR038994-2"/>
    </source>
</evidence>
<evidence type="ECO:0000256" key="5">
    <source>
        <dbReference type="PIRNR" id="PIRNR038994"/>
    </source>
</evidence>
<keyword evidence="2 8" id="KW-0479">Metal-binding</keyword>
<dbReference type="Gene3D" id="2.30.40.10">
    <property type="entry name" value="Urease, subunit C, domain 1"/>
    <property type="match status" value="1"/>
</dbReference>
<dbReference type="PANTHER" id="PTHR11113">
    <property type="entry name" value="N-ACETYLGLUCOSAMINE-6-PHOSPHATE DEACETYLASE"/>
    <property type="match status" value="1"/>
</dbReference>
<evidence type="ECO:0000256" key="4">
    <source>
        <dbReference type="ARBA" id="ARBA00023277"/>
    </source>
</evidence>
<proteinExistence type="inferred from homology"/>
<dbReference type="GO" id="GO:0008448">
    <property type="term" value="F:N-acetylglucosamine-6-phosphate deacetylase activity"/>
    <property type="evidence" value="ECO:0007669"/>
    <property type="project" value="UniProtKB-EC"/>
</dbReference>
<dbReference type="Proteomes" id="UP000254575">
    <property type="component" value="Unassembled WGS sequence"/>
</dbReference>
<feature type="binding site" evidence="7">
    <location>
        <begin position="219"/>
        <end position="220"/>
    </location>
    <ligand>
        <name>substrate</name>
    </ligand>
</feature>
<dbReference type="SUPFAM" id="SSF51556">
    <property type="entry name" value="Metallo-dependent hydrolases"/>
    <property type="match status" value="1"/>
</dbReference>
<accession>A0A380MTH9</accession>
<dbReference type="InterPro" id="IPR006680">
    <property type="entry name" value="Amidohydro-rel"/>
</dbReference>
<dbReference type="InterPro" id="IPR011059">
    <property type="entry name" value="Metal-dep_hydrolase_composite"/>
</dbReference>
<feature type="binding site" evidence="7">
    <location>
        <position position="140"/>
    </location>
    <ligand>
        <name>substrate</name>
    </ligand>
</feature>
<feature type="binding site" evidence="7">
    <location>
        <position position="250"/>
    </location>
    <ligand>
        <name>substrate</name>
    </ligand>
</feature>
<gene>
    <name evidence="10" type="primary">nagA</name>
    <name evidence="10" type="ORF">NCTC10717_00789</name>
</gene>
<dbReference type="NCBIfam" id="TIGR00221">
    <property type="entry name" value="nagA"/>
    <property type="match status" value="1"/>
</dbReference>
<dbReference type="OrthoDB" id="9776488at2"/>
<name>A0A380MTH9_9GAMM</name>
<evidence type="ECO:0000256" key="8">
    <source>
        <dbReference type="PIRSR" id="PIRSR038994-3"/>
    </source>
</evidence>
<dbReference type="InterPro" id="IPR032466">
    <property type="entry name" value="Metal_Hydrolase"/>
</dbReference>
<evidence type="ECO:0000256" key="3">
    <source>
        <dbReference type="ARBA" id="ARBA00022801"/>
    </source>
</evidence>
<keyword evidence="3 5" id="KW-0378">Hydrolase</keyword>
<dbReference type="AlphaFoldDB" id="A0A380MTH9"/>
<reference evidence="10 11" key="1">
    <citation type="submission" date="2018-06" db="EMBL/GenBank/DDBJ databases">
        <authorList>
            <consortium name="Pathogen Informatics"/>
            <person name="Doyle S."/>
        </authorList>
    </citation>
    <scope>NUCLEOTIDE SEQUENCE [LARGE SCALE GENOMIC DNA]</scope>
    <source>
        <strain evidence="10 11">NCTC10717</strain>
    </source>
</reference>
<feature type="binding site" evidence="8">
    <location>
        <position position="129"/>
    </location>
    <ligand>
        <name>Zn(2+)</name>
        <dbReference type="ChEBI" id="CHEBI:29105"/>
    </ligand>
</feature>
<feature type="binding site" evidence="8">
    <location>
        <position position="216"/>
    </location>
    <ligand>
        <name>Zn(2+)</name>
        <dbReference type="ChEBI" id="CHEBI:29105"/>
    </ligand>
</feature>
<keyword evidence="11" id="KW-1185">Reference proteome</keyword>
<dbReference type="PANTHER" id="PTHR11113:SF14">
    <property type="entry name" value="N-ACETYLGLUCOSAMINE-6-PHOSPHATE DEACETYLASE"/>
    <property type="match status" value="1"/>
</dbReference>
<sequence>MNSMFYRGADIFDRGQLLSGFALHIEKNRSRLLPEAAIPEGAPVRELKGGILSPGFVETQANGGGGVLVNEDSSPQGLETVIKAHRQFGTVAMLPTFITDSQSKYHQAIANIAEAVKNKMPGIIGGHFEGPFLNLEKKGTHNPRYIRQPDESDYTCYAQYGEYLQHSILSLAPERQPKGSIARIKPFIPHINMAHSMANHQDLITARAEGLTGITHLYNAMAPMSGRDPGPIGSAAELGLYCGIIADGIHSHPFALAHAYRALGADKLLLVTDSMHTIGAPHISEFDLMGIKVYVREQSLVNEHGSLAGAHINMLQCLQNAVRYMHADIKSALQMAVSSPAYYLHRPDLAGIENRDSQDIIYLDPQLNLQEDWR</sequence>
<feature type="binding site" evidence="7">
    <location>
        <position position="227"/>
    </location>
    <ligand>
        <name>substrate</name>
    </ligand>
</feature>
<dbReference type="EC" id="3.5.1.25" evidence="10"/>
<feature type="domain" description="Amidohydrolase-related" evidence="9">
    <location>
        <begin position="51"/>
        <end position="365"/>
    </location>
</feature>
<evidence type="ECO:0000313" key="10">
    <source>
        <dbReference type="EMBL" id="SUO95919.1"/>
    </source>
</evidence>
<feature type="binding site" evidence="7">
    <location>
        <begin position="307"/>
        <end position="309"/>
    </location>
    <ligand>
        <name>substrate</name>
    </ligand>
</feature>
<comment type="cofactor">
    <cofactor evidence="8">
        <name>a divalent metal cation</name>
        <dbReference type="ChEBI" id="CHEBI:60240"/>
    </cofactor>
    <text evidence="8">Binds 1 divalent metal cation per subunit.</text>
</comment>